<keyword evidence="4 6" id="KW-1133">Transmembrane helix</keyword>
<evidence type="ECO:0000256" key="6">
    <source>
        <dbReference type="SAM" id="Phobius"/>
    </source>
</evidence>
<evidence type="ECO:0000256" key="2">
    <source>
        <dbReference type="ARBA" id="ARBA00022692"/>
    </source>
</evidence>
<dbReference type="OrthoDB" id="9768187at2"/>
<feature type="transmembrane region" description="Helical" evidence="6">
    <location>
        <begin position="315"/>
        <end position="332"/>
    </location>
</feature>
<dbReference type="EMBL" id="CP026118">
    <property type="protein sequence ID" value="QAS52626.1"/>
    <property type="molecule type" value="Genomic_DNA"/>
</dbReference>
<evidence type="ECO:0000313" key="8">
    <source>
        <dbReference type="Proteomes" id="UP000287756"/>
    </source>
</evidence>
<evidence type="ECO:0000256" key="3">
    <source>
        <dbReference type="ARBA" id="ARBA00022960"/>
    </source>
</evidence>
<evidence type="ECO:0000256" key="4">
    <source>
        <dbReference type="ARBA" id="ARBA00022989"/>
    </source>
</evidence>
<comment type="subcellular location">
    <subcellularLocation>
        <location evidence="1">Membrane</location>
        <topology evidence="1">Multi-pass membrane protein</topology>
    </subcellularLocation>
</comment>
<reference evidence="7 8" key="1">
    <citation type="submission" date="2018-01" db="EMBL/GenBank/DDBJ databases">
        <title>The whole genome sequencing and assembly of Halobacillus litoralis ERB031 strain.</title>
        <authorList>
            <person name="Lee S.-J."/>
            <person name="Park M.-K."/>
            <person name="Kim J.-Y."/>
            <person name="Lee Y.-J."/>
            <person name="Yi H."/>
            <person name="Bahn Y.-S."/>
            <person name="Kim J.F."/>
            <person name="Lee D.-W."/>
        </authorList>
    </citation>
    <scope>NUCLEOTIDE SEQUENCE [LARGE SCALE GENOMIC DNA]</scope>
    <source>
        <strain evidence="7 8">ERB 031</strain>
    </source>
</reference>
<dbReference type="PANTHER" id="PTHR30474">
    <property type="entry name" value="CELL CYCLE PROTEIN"/>
    <property type="match status" value="1"/>
</dbReference>
<keyword evidence="2 6" id="KW-0812">Transmembrane</keyword>
<feature type="transmembrane region" description="Helical" evidence="6">
    <location>
        <begin position="72"/>
        <end position="94"/>
    </location>
</feature>
<dbReference type="RefSeq" id="WP_128524915.1">
    <property type="nucleotide sequence ID" value="NZ_CP026118.1"/>
</dbReference>
<dbReference type="GO" id="GO:0015648">
    <property type="term" value="F:lipid-linked peptidoglycan transporter activity"/>
    <property type="evidence" value="ECO:0007669"/>
    <property type="project" value="TreeGrafter"/>
</dbReference>
<feature type="transmembrane region" description="Helical" evidence="6">
    <location>
        <begin position="44"/>
        <end position="60"/>
    </location>
</feature>
<feature type="transmembrane region" description="Helical" evidence="6">
    <location>
        <begin position="352"/>
        <end position="374"/>
    </location>
</feature>
<organism evidence="7 8">
    <name type="scientific">Halobacillus litoralis</name>
    <dbReference type="NCBI Taxonomy" id="45668"/>
    <lineage>
        <taxon>Bacteria</taxon>
        <taxon>Bacillati</taxon>
        <taxon>Bacillota</taxon>
        <taxon>Bacilli</taxon>
        <taxon>Bacillales</taxon>
        <taxon>Bacillaceae</taxon>
        <taxon>Halobacillus</taxon>
    </lineage>
</organism>
<accession>A0A410MD76</accession>
<feature type="transmembrane region" description="Helical" evidence="6">
    <location>
        <begin position="188"/>
        <end position="208"/>
    </location>
</feature>
<dbReference type="GO" id="GO:0032153">
    <property type="term" value="C:cell division site"/>
    <property type="evidence" value="ECO:0007669"/>
    <property type="project" value="TreeGrafter"/>
</dbReference>
<feature type="transmembrane region" description="Helical" evidence="6">
    <location>
        <begin position="165"/>
        <end position="181"/>
    </location>
</feature>
<dbReference type="PANTHER" id="PTHR30474:SF1">
    <property type="entry name" value="PEPTIDOGLYCAN GLYCOSYLTRANSFERASE MRDB"/>
    <property type="match status" value="1"/>
</dbReference>
<evidence type="ECO:0000256" key="1">
    <source>
        <dbReference type="ARBA" id="ARBA00004141"/>
    </source>
</evidence>
<dbReference type="KEGG" id="hli:HLI_10550"/>
<keyword evidence="5 6" id="KW-0472">Membrane</keyword>
<dbReference type="GO" id="GO:0005886">
    <property type="term" value="C:plasma membrane"/>
    <property type="evidence" value="ECO:0007669"/>
    <property type="project" value="TreeGrafter"/>
</dbReference>
<keyword evidence="3" id="KW-0133">Cell shape</keyword>
<name>A0A410MD76_9BACI</name>
<sequence>MKFEERFDWQLFFIICCFIAVSAVALFSAQQSTQYNDNFVLKQLLWYGLGGVVIGFMLFVDPEDFKKISWYLYAFGILLLVVLIFAPPSIAPVIKGQKSWFVLPGLGSLQPAELMKLFTILVLGRIAVNHNAKHASTFKADLMLLLKLGAATALPLLLIMQQPDLGTGLVFIAILAGFVLVSGVQWKIILPIFTVISAAGTGLIWLAIKAPQLLDKYLGVKEYQLGRIYSWFQPTKYEDSSGYHLVKAMRAIGSGQLYGKGFGEREVYLPEAQTDFIFSIIAEEYGFLGSCIVIFLFFFLIYRFTTIAFKANSHYSSYVMVGIIAMIAFHVFQNIGMSVQLLPITGIPLPFISYGGSALLGNLMALGIAFSISYHHRTYMFGE</sequence>
<dbReference type="InterPro" id="IPR001182">
    <property type="entry name" value="FtsW/RodA"/>
</dbReference>
<feature type="transmembrane region" description="Helical" evidence="6">
    <location>
        <begin position="285"/>
        <end position="303"/>
    </location>
</feature>
<protein>
    <submittedName>
        <fullName evidence="7">Rod shape-determining protein RodA</fullName>
    </submittedName>
</protein>
<proteinExistence type="predicted"/>
<feature type="transmembrane region" description="Helical" evidence="6">
    <location>
        <begin position="142"/>
        <end position="159"/>
    </location>
</feature>
<evidence type="ECO:0000313" key="7">
    <source>
        <dbReference type="EMBL" id="QAS52626.1"/>
    </source>
</evidence>
<dbReference type="AlphaFoldDB" id="A0A410MD76"/>
<dbReference type="GO" id="GO:0008360">
    <property type="term" value="P:regulation of cell shape"/>
    <property type="evidence" value="ECO:0007669"/>
    <property type="project" value="UniProtKB-KW"/>
</dbReference>
<feature type="transmembrane region" description="Helical" evidence="6">
    <location>
        <begin position="12"/>
        <end position="32"/>
    </location>
</feature>
<dbReference type="Pfam" id="PF01098">
    <property type="entry name" value="FTSW_RODA_SPOVE"/>
    <property type="match status" value="1"/>
</dbReference>
<dbReference type="GO" id="GO:0051301">
    <property type="term" value="P:cell division"/>
    <property type="evidence" value="ECO:0007669"/>
    <property type="project" value="InterPro"/>
</dbReference>
<gene>
    <name evidence="7" type="ORF">HLI_10550</name>
</gene>
<dbReference type="Proteomes" id="UP000287756">
    <property type="component" value="Chromosome"/>
</dbReference>
<evidence type="ECO:0000256" key="5">
    <source>
        <dbReference type="ARBA" id="ARBA00023136"/>
    </source>
</evidence>